<dbReference type="GO" id="GO:0005840">
    <property type="term" value="C:ribosome"/>
    <property type="evidence" value="ECO:0007669"/>
    <property type="project" value="UniProtKB-KW"/>
</dbReference>
<evidence type="ECO:0000313" key="4">
    <source>
        <dbReference type="Proteomes" id="UP000276215"/>
    </source>
</evidence>
<dbReference type="PANTHER" id="PTHR11953">
    <property type="entry name" value="EXOSOME COMPLEX COMPONENT"/>
    <property type="match status" value="1"/>
</dbReference>
<dbReference type="Gene3D" id="3.30.230.70">
    <property type="entry name" value="GHMP Kinase, N-terminal domain"/>
    <property type="match status" value="1"/>
</dbReference>
<dbReference type="InterPro" id="IPR036345">
    <property type="entry name" value="ExoRNase_PH_dom2_sf"/>
</dbReference>
<feature type="domain" description="Exoribonuclease phosphorolytic" evidence="2">
    <location>
        <begin position="34"/>
        <end position="146"/>
    </location>
</feature>
<dbReference type="AlphaFoldDB" id="A0A3N4JDV8"/>
<dbReference type="SUPFAM" id="SSF55666">
    <property type="entry name" value="Ribonuclease PH domain 2-like"/>
    <property type="match status" value="1"/>
</dbReference>
<dbReference type="OrthoDB" id="437922at2759"/>
<dbReference type="Pfam" id="PF01138">
    <property type="entry name" value="RNase_PH"/>
    <property type="match status" value="1"/>
</dbReference>
<organism evidence="3 4">
    <name type="scientific">Choiromyces venosus 120613-1</name>
    <dbReference type="NCBI Taxonomy" id="1336337"/>
    <lineage>
        <taxon>Eukaryota</taxon>
        <taxon>Fungi</taxon>
        <taxon>Dikarya</taxon>
        <taxon>Ascomycota</taxon>
        <taxon>Pezizomycotina</taxon>
        <taxon>Pezizomycetes</taxon>
        <taxon>Pezizales</taxon>
        <taxon>Tuberaceae</taxon>
        <taxon>Choiromyces</taxon>
    </lineage>
</organism>
<keyword evidence="3" id="KW-0689">Ribosomal protein</keyword>
<name>A0A3N4JDV8_9PEZI</name>
<dbReference type="InterPro" id="IPR050080">
    <property type="entry name" value="RNase_PH"/>
</dbReference>
<dbReference type="GO" id="GO:0016075">
    <property type="term" value="P:rRNA catabolic process"/>
    <property type="evidence" value="ECO:0007669"/>
    <property type="project" value="TreeGrafter"/>
</dbReference>
<proteinExistence type="inferred from homology"/>
<evidence type="ECO:0000256" key="1">
    <source>
        <dbReference type="ARBA" id="ARBA00006678"/>
    </source>
</evidence>
<comment type="similarity">
    <text evidence="1">Belongs to the RNase PH family.</text>
</comment>
<dbReference type="Proteomes" id="UP000276215">
    <property type="component" value="Unassembled WGS sequence"/>
</dbReference>
<evidence type="ECO:0000313" key="3">
    <source>
        <dbReference type="EMBL" id="RPA96453.1"/>
    </source>
</evidence>
<evidence type="ECO:0000259" key="2">
    <source>
        <dbReference type="Pfam" id="PF01138"/>
    </source>
</evidence>
<dbReference type="GO" id="GO:0000176">
    <property type="term" value="C:nuclear exosome (RNase complex)"/>
    <property type="evidence" value="ECO:0007669"/>
    <property type="project" value="TreeGrafter"/>
</dbReference>
<feature type="non-terminal residue" evidence="3">
    <location>
        <position position="1"/>
    </location>
</feature>
<dbReference type="GO" id="GO:0071051">
    <property type="term" value="P:poly(A)-dependent snoRNA 3'-end processing"/>
    <property type="evidence" value="ECO:0007669"/>
    <property type="project" value="TreeGrafter"/>
</dbReference>
<dbReference type="InterPro" id="IPR001247">
    <property type="entry name" value="ExoRNase_PH_dom1"/>
</dbReference>
<dbReference type="EMBL" id="ML120414">
    <property type="protein sequence ID" value="RPA96453.1"/>
    <property type="molecule type" value="Genomic_DNA"/>
</dbReference>
<dbReference type="GO" id="GO:0034475">
    <property type="term" value="P:U4 snRNA 3'-end processing"/>
    <property type="evidence" value="ECO:0007669"/>
    <property type="project" value="TreeGrafter"/>
</dbReference>
<keyword evidence="4" id="KW-1185">Reference proteome</keyword>
<reference evidence="3 4" key="1">
    <citation type="journal article" date="2018" name="Nat. Ecol. Evol.">
        <title>Pezizomycetes genomes reveal the molecular basis of ectomycorrhizal truffle lifestyle.</title>
        <authorList>
            <person name="Murat C."/>
            <person name="Payen T."/>
            <person name="Noel B."/>
            <person name="Kuo A."/>
            <person name="Morin E."/>
            <person name="Chen J."/>
            <person name="Kohler A."/>
            <person name="Krizsan K."/>
            <person name="Balestrini R."/>
            <person name="Da Silva C."/>
            <person name="Montanini B."/>
            <person name="Hainaut M."/>
            <person name="Levati E."/>
            <person name="Barry K.W."/>
            <person name="Belfiori B."/>
            <person name="Cichocki N."/>
            <person name="Clum A."/>
            <person name="Dockter R.B."/>
            <person name="Fauchery L."/>
            <person name="Guy J."/>
            <person name="Iotti M."/>
            <person name="Le Tacon F."/>
            <person name="Lindquist E.A."/>
            <person name="Lipzen A."/>
            <person name="Malagnac F."/>
            <person name="Mello A."/>
            <person name="Molinier V."/>
            <person name="Miyauchi S."/>
            <person name="Poulain J."/>
            <person name="Riccioni C."/>
            <person name="Rubini A."/>
            <person name="Sitrit Y."/>
            <person name="Splivallo R."/>
            <person name="Traeger S."/>
            <person name="Wang M."/>
            <person name="Zifcakova L."/>
            <person name="Wipf D."/>
            <person name="Zambonelli A."/>
            <person name="Paolocci F."/>
            <person name="Nowrousian M."/>
            <person name="Ottonello S."/>
            <person name="Baldrian P."/>
            <person name="Spatafora J.W."/>
            <person name="Henrissat B."/>
            <person name="Nagy L.G."/>
            <person name="Aury J.M."/>
            <person name="Wincker P."/>
            <person name="Grigoriev I.V."/>
            <person name="Bonfante P."/>
            <person name="Martin F.M."/>
        </authorList>
    </citation>
    <scope>NUCLEOTIDE SEQUENCE [LARGE SCALE GENOMIC DNA]</scope>
    <source>
        <strain evidence="3 4">120613-1</strain>
    </source>
</reference>
<dbReference type="STRING" id="1336337.A0A3N4JDV8"/>
<dbReference type="GO" id="GO:0003723">
    <property type="term" value="F:RNA binding"/>
    <property type="evidence" value="ECO:0007669"/>
    <property type="project" value="TreeGrafter"/>
</dbReference>
<dbReference type="InterPro" id="IPR020568">
    <property type="entry name" value="Ribosomal_Su5_D2-typ_SF"/>
</dbReference>
<dbReference type="PANTHER" id="PTHR11953:SF0">
    <property type="entry name" value="EXOSOME COMPLEX COMPONENT RRP41"/>
    <property type="match status" value="1"/>
</dbReference>
<protein>
    <submittedName>
        <fullName evidence="3">Ribosomal protein S5 domain 2-like protein</fullName>
    </submittedName>
</protein>
<dbReference type="GO" id="GO:0000177">
    <property type="term" value="C:cytoplasmic exosome (RNase complex)"/>
    <property type="evidence" value="ECO:0007669"/>
    <property type="project" value="TreeGrafter"/>
</dbReference>
<sequence>PSGLLSTSRSFLKQSQNVPLRNSLTRRPPHRWPSYVEHGNTKVICSVNGPIEPRTAGARNSERTTVTVDVCFAAFSGIDRKKRGKGDKRVLEMQSALSRTFSAISMPNLHTRSEVHISLHILSQDGSILATCVNAATLALIDAGVPMKAYVTACTVASYTNPDESDEPLLDMNAAEELDLPGITVATVGGTDKITLLQLETRVRLERLEGMLAVGIDGCGKIGQVLDGIVREHGNEMARMGAL</sequence>
<dbReference type="SUPFAM" id="SSF54211">
    <property type="entry name" value="Ribosomal protein S5 domain 2-like"/>
    <property type="match status" value="1"/>
</dbReference>
<gene>
    <name evidence="3" type="ORF">L873DRAFT_1694305</name>
</gene>
<dbReference type="GO" id="GO:0005730">
    <property type="term" value="C:nucleolus"/>
    <property type="evidence" value="ECO:0007669"/>
    <property type="project" value="TreeGrafter"/>
</dbReference>
<keyword evidence="3" id="KW-0687">Ribonucleoprotein</keyword>
<dbReference type="GO" id="GO:0071028">
    <property type="term" value="P:nuclear mRNA surveillance"/>
    <property type="evidence" value="ECO:0007669"/>
    <property type="project" value="TreeGrafter"/>
</dbReference>
<accession>A0A3N4JDV8</accession>
<dbReference type="InterPro" id="IPR027408">
    <property type="entry name" value="PNPase/RNase_PH_dom_sf"/>
</dbReference>